<dbReference type="InterPro" id="IPR022879">
    <property type="entry name" value="V-ATPase_su_B/beta"/>
</dbReference>
<name>A0A4Y7KCR3_PAPSO</name>
<evidence type="ECO:0000313" key="4">
    <source>
        <dbReference type="Proteomes" id="UP000316621"/>
    </source>
</evidence>
<dbReference type="GO" id="GO:0007035">
    <property type="term" value="P:vacuolar acidification"/>
    <property type="evidence" value="ECO:0007669"/>
    <property type="project" value="TreeGrafter"/>
</dbReference>
<dbReference type="PANTHER" id="PTHR43389">
    <property type="entry name" value="V-TYPE PROTON ATPASE SUBUNIT B"/>
    <property type="match status" value="1"/>
</dbReference>
<dbReference type="AlphaFoldDB" id="A0A4Y7KCR3"/>
<sequence length="95" mass="10688">MVFVISPLSDLANEPTIECIITHGIALNTAGYLVYECRKHVLVIPTDMSSDANSRHEEFSTKEAKKWELRSITHHVKKLSSAGPLLFLDLFDLFS</sequence>
<dbReference type="EMBL" id="CM010721">
    <property type="protein sequence ID" value="RZC69931.1"/>
    <property type="molecule type" value="Genomic_DNA"/>
</dbReference>
<evidence type="ECO:0000313" key="3">
    <source>
        <dbReference type="EMBL" id="RZC69931.1"/>
    </source>
</evidence>
<dbReference type="STRING" id="3469.A0A4Y7KCR3"/>
<gene>
    <name evidence="3" type="ORF">C5167_033067</name>
</gene>
<keyword evidence="2" id="KW-0406">Ion transport</keyword>
<evidence type="ECO:0000256" key="2">
    <source>
        <dbReference type="ARBA" id="ARBA00023065"/>
    </source>
</evidence>
<dbReference type="Proteomes" id="UP000316621">
    <property type="component" value="Chromosome 7"/>
</dbReference>
<dbReference type="PANTHER" id="PTHR43389:SF4">
    <property type="entry name" value="V-TYPE PROTON ATPASE SUBUNIT B"/>
    <property type="match status" value="1"/>
</dbReference>
<proteinExistence type="predicted"/>
<dbReference type="Gramene" id="RZC69931">
    <property type="protein sequence ID" value="RZC69931"/>
    <property type="gene ID" value="C5167_033067"/>
</dbReference>
<protein>
    <submittedName>
        <fullName evidence="3">Uncharacterized protein</fullName>
    </submittedName>
</protein>
<keyword evidence="4" id="KW-1185">Reference proteome</keyword>
<dbReference type="GO" id="GO:0046961">
    <property type="term" value="F:proton-transporting ATPase activity, rotational mechanism"/>
    <property type="evidence" value="ECO:0007669"/>
    <property type="project" value="TreeGrafter"/>
</dbReference>
<keyword evidence="1" id="KW-0813">Transport</keyword>
<organism evidence="3 4">
    <name type="scientific">Papaver somniferum</name>
    <name type="common">Opium poppy</name>
    <dbReference type="NCBI Taxonomy" id="3469"/>
    <lineage>
        <taxon>Eukaryota</taxon>
        <taxon>Viridiplantae</taxon>
        <taxon>Streptophyta</taxon>
        <taxon>Embryophyta</taxon>
        <taxon>Tracheophyta</taxon>
        <taxon>Spermatophyta</taxon>
        <taxon>Magnoliopsida</taxon>
        <taxon>Ranunculales</taxon>
        <taxon>Papaveraceae</taxon>
        <taxon>Papaveroideae</taxon>
        <taxon>Papaver</taxon>
    </lineage>
</organism>
<evidence type="ECO:0000256" key="1">
    <source>
        <dbReference type="ARBA" id="ARBA00022448"/>
    </source>
</evidence>
<reference evidence="3 4" key="1">
    <citation type="journal article" date="2018" name="Science">
        <title>The opium poppy genome and morphinan production.</title>
        <authorList>
            <person name="Guo L."/>
            <person name="Winzer T."/>
            <person name="Yang X."/>
            <person name="Li Y."/>
            <person name="Ning Z."/>
            <person name="He Z."/>
            <person name="Teodor R."/>
            <person name="Lu Y."/>
            <person name="Bowser T.A."/>
            <person name="Graham I.A."/>
            <person name="Ye K."/>
        </authorList>
    </citation>
    <scope>NUCLEOTIDE SEQUENCE [LARGE SCALE GENOMIC DNA]</scope>
    <source>
        <strain evidence="4">cv. HN1</strain>
        <tissue evidence="3">Leaves</tissue>
    </source>
</reference>
<accession>A0A4Y7KCR3</accession>